<dbReference type="CDD" id="cd00586">
    <property type="entry name" value="4HBT"/>
    <property type="match status" value="1"/>
</dbReference>
<reference evidence="1" key="2">
    <citation type="submission" date="2021-04" db="EMBL/GenBank/DDBJ databases">
        <authorList>
            <person name="Gilroy R."/>
        </authorList>
    </citation>
    <scope>NUCLEOTIDE SEQUENCE</scope>
    <source>
        <strain evidence="1">CHK169-2315</strain>
    </source>
</reference>
<dbReference type="SUPFAM" id="SSF54637">
    <property type="entry name" value="Thioesterase/thiol ester dehydrase-isomerase"/>
    <property type="match status" value="1"/>
</dbReference>
<dbReference type="Proteomes" id="UP000823937">
    <property type="component" value="Unassembled WGS sequence"/>
</dbReference>
<dbReference type="EMBL" id="DXHX01000053">
    <property type="protein sequence ID" value="HIV74196.1"/>
    <property type="molecule type" value="Genomic_DNA"/>
</dbReference>
<dbReference type="AlphaFoldDB" id="A0A9D1PLV5"/>
<protein>
    <submittedName>
        <fullName evidence="1">Thioesterase family protein</fullName>
    </submittedName>
</protein>
<reference evidence="1" key="1">
    <citation type="journal article" date="2021" name="PeerJ">
        <title>Extensive microbial diversity within the chicken gut microbiome revealed by metagenomics and culture.</title>
        <authorList>
            <person name="Gilroy R."/>
            <person name="Ravi A."/>
            <person name="Getino M."/>
            <person name="Pursley I."/>
            <person name="Horton D.L."/>
            <person name="Alikhan N.F."/>
            <person name="Baker D."/>
            <person name="Gharbi K."/>
            <person name="Hall N."/>
            <person name="Watson M."/>
            <person name="Adriaenssens E.M."/>
            <person name="Foster-Nyarko E."/>
            <person name="Jarju S."/>
            <person name="Secka A."/>
            <person name="Antonio M."/>
            <person name="Oren A."/>
            <person name="Chaudhuri R.R."/>
            <person name="La Ragione R."/>
            <person name="Hildebrand F."/>
            <person name="Pallen M.J."/>
        </authorList>
    </citation>
    <scope>NUCLEOTIDE SEQUENCE</scope>
    <source>
        <strain evidence="1">CHK169-2315</strain>
    </source>
</reference>
<comment type="caution">
    <text evidence="1">The sequence shown here is derived from an EMBL/GenBank/DDBJ whole genome shotgun (WGS) entry which is preliminary data.</text>
</comment>
<dbReference type="InterPro" id="IPR029069">
    <property type="entry name" value="HotDog_dom_sf"/>
</dbReference>
<accession>A0A9D1PLV5</accession>
<organism evidence="1 2">
    <name type="scientific">Candidatus Pseudogracilibacillus intestinigallinarum</name>
    <dbReference type="NCBI Taxonomy" id="2838742"/>
    <lineage>
        <taxon>Bacteria</taxon>
        <taxon>Bacillati</taxon>
        <taxon>Bacillota</taxon>
        <taxon>Bacilli</taxon>
        <taxon>Bacillales</taxon>
        <taxon>Bacillaceae</taxon>
        <taxon>Pseudogracilibacillus</taxon>
    </lineage>
</organism>
<gene>
    <name evidence="1" type="ORF">H9895_03840</name>
</gene>
<dbReference type="Gene3D" id="3.10.129.10">
    <property type="entry name" value="Hotdog Thioesterase"/>
    <property type="match status" value="1"/>
</dbReference>
<name>A0A9D1PLV5_9BACI</name>
<proteinExistence type="predicted"/>
<evidence type="ECO:0000313" key="1">
    <source>
        <dbReference type="EMBL" id="HIV74196.1"/>
    </source>
</evidence>
<sequence length="157" mass="18193">MTWNEPILTGTVQKEWVDYNGHLNDAEYARIFSLAVDELMIRLGIDETFRTEQQYTIYTLETHILYVLEMHQDSPYKVEAHLIDHDAKRLHMFFTLFDADGNKTATSEQMLMGIDQSTGRAGNFPEVIHEQVLEFKAQSDTKETPKEVGRVIGIRKK</sequence>
<dbReference type="Pfam" id="PF13279">
    <property type="entry name" value="4HBT_2"/>
    <property type="match status" value="1"/>
</dbReference>
<evidence type="ECO:0000313" key="2">
    <source>
        <dbReference type="Proteomes" id="UP000823937"/>
    </source>
</evidence>